<dbReference type="AlphaFoldDB" id="A0A9D4FMK1"/>
<name>A0A9D4FMK1_DREPO</name>
<reference evidence="1" key="1">
    <citation type="journal article" date="2019" name="bioRxiv">
        <title>The Genome of the Zebra Mussel, Dreissena polymorpha: A Resource for Invasive Species Research.</title>
        <authorList>
            <person name="McCartney M.A."/>
            <person name="Auch B."/>
            <person name="Kono T."/>
            <person name="Mallez S."/>
            <person name="Zhang Y."/>
            <person name="Obille A."/>
            <person name="Becker A."/>
            <person name="Abrahante J.E."/>
            <person name="Garbe J."/>
            <person name="Badalamenti J.P."/>
            <person name="Herman A."/>
            <person name="Mangelson H."/>
            <person name="Liachko I."/>
            <person name="Sullivan S."/>
            <person name="Sone E.D."/>
            <person name="Koren S."/>
            <person name="Silverstein K.A.T."/>
            <person name="Beckman K.B."/>
            <person name="Gohl D.M."/>
        </authorList>
    </citation>
    <scope>NUCLEOTIDE SEQUENCE</scope>
    <source>
        <strain evidence="1">Duluth1</strain>
        <tissue evidence="1">Whole animal</tissue>
    </source>
</reference>
<dbReference type="EMBL" id="JAIWYP010000007">
    <property type="protein sequence ID" value="KAH3800354.1"/>
    <property type="molecule type" value="Genomic_DNA"/>
</dbReference>
<proteinExistence type="predicted"/>
<accession>A0A9D4FMK1</accession>
<evidence type="ECO:0000313" key="2">
    <source>
        <dbReference type="Proteomes" id="UP000828390"/>
    </source>
</evidence>
<keyword evidence="2" id="KW-1185">Reference proteome</keyword>
<protein>
    <submittedName>
        <fullName evidence="1">Uncharacterized protein</fullName>
    </submittedName>
</protein>
<sequence>MEEMVLRELADLNDIETPDAEFEFLLKTTRPLKLQFPEWSGIMQMVQNGTHSGESSIMFMPMIDKSASDMSCIYSTLHFVALQ</sequence>
<organism evidence="1 2">
    <name type="scientific">Dreissena polymorpha</name>
    <name type="common">Zebra mussel</name>
    <name type="synonym">Mytilus polymorpha</name>
    <dbReference type="NCBI Taxonomy" id="45954"/>
    <lineage>
        <taxon>Eukaryota</taxon>
        <taxon>Metazoa</taxon>
        <taxon>Spiralia</taxon>
        <taxon>Lophotrochozoa</taxon>
        <taxon>Mollusca</taxon>
        <taxon>Bivalvia</taxon>
        <taxon>Autobranchia</taxon>
        <taxon>Heteroconchia</taxon>
        <taxon>Euheterodonta</taxon>
        <taxon>Imparidentia</taxon>
        <taxon>Neoheterodontei</taxon>
        <taxon>Myida</taxon>
        <taxon>Dreissenoidea</taxon>
        <taxon>Dreissenidae</taxon>
        <taxon>Dreissena</taxon>
    </lineage>
</organism>
<gene>
    <name evidence="1" type="ORF">DPMN_153987</name>
</gene>
<dbReference type="Proteomes" id="UP000828390">
    <property type="component" value="Unassembled WGS sequence"/>
</dbReference>
<evidence type="ECO:0000313" key="1">
    <source>
        <dbReference type="EMBL" id="KAH3800354.1"/>
    </source>
</evidence>
<comment type="caution">
    <text evidence="1">The sequence shown here is derived from an EMBL/GenBank/DDBJ whole genome shotgun (WGS) entry which is preliminary data.</text>
</comment>
<reference evidence="1" key="2">
    <citation type="submission" date="2020-11" db="EMBL/GenBank/DDBJ databases">
        <authorList>
            <person name="McCartney M.A."/>
            <person name="Auch B."/>
            <person name="Kono T."/>
            <person name="Mallez S."/>
            <person name="Becker A."/>
            <person name="Gohl D.M."/>
            <person name="Silverstein K.A.T."/>
            <person name="Koren S."/>
            <person name="Bechman K.B."/>
            <person name="Herman A."/>
            <person name="Abrahante J.E."/>
            <person name="Garbe J."/>
        </authorList>
    </citation>
    <scope>NUCLEOTIDE SEQUENCE</scope>
    <source>
        <strain evidence="1">Duluth1</strain>
        <tissue evidence="1">Whole animal</tissue>
    </source>
</reference>